<evidence type="ECO:0000313" key="5">
    <source>
        <dbReference type="EMBL" id="KAF7570960.1"/>
    </source>
</evidence>
<keyword evidence="2" id="KW-0560">Oxidoreductase</keyword>
<name>A0A317A5N6_9PLEO</name>
<dbReference type="Pfam" id="PF14226">
    <property type="entry name" value="DIOX_N"/>
    <property type="match status" value="1"/>
</dbReference>
<dbReference type="Proteomes" id="UP000245464">
    <property type="component" value="Chromosome 5"/>
</dbReference>
<evidence type="ECO:0000256" key="3">
    <source>
        <dbReference type="ARBA" id="ARBA00023004"/>
    </source>
</evidence>
<dbReference type="GeneID" id="6343759"/>
<dbReference type="EMBL" id="NQIK02000005">
    <property type="protein sequence ID" value="KAF7570960.1"/>
    <property type="molecule type" value="Genomic_DNA"/>
</dbReference>
<dbReference type="InterPro" id="IPR026992">
    <property type="entry name" value="DIOX_N"/>
</dbReference>
<dbReference type="PANTHER" id="PTHR10209">
    <property type="entry name" value="OXIDOREDUCTASE, 2OG-FE II OXYGENASE FAMILY PROTEIN"/>
    <property type="match status" value="1"/>
</dbReference>
<dbReference type="KEGG" id="ptrr:6343759"/>
<dbReference type="Gene3D" id="2.60.120.330">
    <property type="entry name" value="B-lactam Antibiotic, Isopenicillin N Synthase, Chain"/>
    <property type="match status" value="1"/>
</dbReference>
<feature type="compositionally biased region" description="Pro residues" evidence="4">
    <location>
        <begin position="126"/>
        <end position="136"/>
    </location>
</feature>
<dbReference type="PANTHER" id="PTHR10209:SF881">
    <property type="entry name" value="FI07970P-RELATED"/>
    <property type="match status" value="1"/>
</dbReference>
<gene>
    <name evidence="5" type="ORF">PtrM4_109620</name>
</gene>
<comment type="caution">
    <text evidence="5">The sequence shown here is derived from an EMBL/GenBank/DDBJ whole genome shotgun (WGS) entry which is preliminary data.</text>
</comment>
<keyword evidence="3" id="KW-0408">Iron</keyword>
<evidence type="ECO:0000256" key="2">
    <source>
        <dbReference type="ARBA" id="ARBA00023002"/>
    </source>
</evidence>
<sequence>MVAPIIPTMPAGIPLAALTTIDFQKLRSDDADEKQKLWQAATEAGFFYLNYENMPEFEDLAATVNGIYKLEHELFDLPDEFKMNYDVDKQGTMKLSGYKPIGRNIGGLPGNRDGHESWAVRITLPSPSPQSNPPLRSPKTPSSTSTPPNTHTHLSYPPTSPLVQTFMHHAQTLTKTIYTTLSTQLNLPNPSRLEHSHRPTHPSPCILRLLKVHAQPLSERGIVHTPHTDIGSLTVLFSNEPGLQILSPNPTAAADRVSDWEFVAPPRKLRYC</sequence>
<organism evidence="5 6">
    <name type="scientific">Pyrenophora tritici-repentis</name>
    <dbReference type="NCBI Taxonomy" id="45151"/>
    <lineage>
        <taxon>Eukaryota</taxon>
        <taxon>Fungi</taxon>
        <taxon>Dikarya</taxon>
        <taxon>Ascomycota</taxon>
        <taxon>Pezizomycotina</taxon>
        <taxon>Dothideomycetes</taxon>
        <taxon>Pleosporomycetidae</taxon>
        <taxon>Pleosporales</taxon>
        <taxon>Pleosporineae</taxon>
        <taxon>Pleosporaceae</taxon>
        <taxon>Pyrenophora</taxon>
    </lineage>
</organism>
<protein>
    <submittedName>
        <fullName evidence="5">Putative 2og-fe oxygenase protein</fullName>
    </submittedName>
</protein>
<dbReference type="GO" id="GO:0016491">
    <property type="term" value="F:oxidoreductase activity"/>
    <property type="evidence" value="ECO:0007669"/>
    <property type="project" value="UniProtKB-KW"/>
</dbReference>
<evidence type="ECO:0000256" key="4">
    <source>
        <dbReference type="SAM" id="MobiDB-lite"/>
    </source>
</evidence>
<evidence type="ECO:0000313" key="6">
    <source>
        <dbReference type="Proteomes" id="UP000245464"/>
    </source>
</evidence>
<dbReference type="RefSeq" id="XP_065962299.1">
    <property type="nucleotide sequence ID" value="XM_066107850.1"/>
</dbReference>
<reference evidence="5 6" key="1">
    <citation type="journal article" date="2018" name="BMC Genomics">
        <title>Comparative genomics of the wheat fungal pathogen Pyrenophora tritici-repentis reveals chromosomal variations and genome plasticity.</title>
        <authorList>
            <person name="Moolhuijzen P."/>
            <person name="See P.T."/>
            <person name="Hane J.K."/>
            <person name="Shi G."/>
            <person name="Liu Z."/>
            <person name="Oliver R.P."/>
            <person name="Moffat C.S."/>
        </authorList>
    </citation>
    <scope>NUCLEOTIDE SEQUENCE [LARGE SCALE GENOMIC DNA]</scope>
    <source>
        <strain evidence="5">M4</strain>
    </source>
</reference>
<dbReference type="InterPro" id="IPR027443">
    <property type="entry name" value="IPNS-like_sf"/>
</dbReference>
<keyword evidence="1" id="KW-0479">Metal-binding</keyword>
<accession>A0A317A5N6</accession>
<dbReference type="GO" id="GO:0046872">
    <property type="term" value="F:metal ion binding"/>
    <property type="evidence" value="ECO:0007669"/>
    <property type="project" value="UniProtKB-KW"/>
</dbReference>
<evidence type="ECO:0000256" key="1">
    <source>
        <dbReference type="ARBA" id="ARBA00022723"/>
    </source>
</evidence>
<dbReference type="SUPFAM" id="SSF51197">
    <property type="entry name" value="Clavaminate synthase-like"/>
    <property type="match status" value="1"/>
</dbReference>
<proteinExistence type="predicted"/>
<feature type="region of interest" description="Disordered" evidence="4">
    <location>
        <begin position="123"/>
        <end position="161"/>
    </location>
</feature>
<feature type="compositionally biased region" description="Low complexity" evidence="4">
    <location>
        <begin position="137"/>
        <end position="155"/>
    </location>
</feature>
<dbReference type="AlphaFoldDB" id="A0A317A5N6"/>